<proteinExistence type="predicted"/>
<evidence type="ECO:0000313" key="3">
    <source>
        <dbReference type="Proteomes" id="UP000576082"/>
    </source>
</evidence>
<reference evidence="2 3" key="1">
    <citation type="submission" date="2020-04" db="EMBL/GenBank/DDBJ databases">
        <title>Flammeovirga sp. SR4, a novel species isolated from seawater.</title>
        <authorList>
            <person name="Wang X."/>
        </authorList>
    </citation>
    <scope>NUCLEOTIDE SEQUENCE [LARGE SCALE GENOMIC DNA]</scope>
    <source>
        <strain evidence="2 3">ATCC 23126</strain>
    </source>
</reference>
<feature type="chain" id="PRO_5030595449" evidence="1">
    <location>
        <begin position="20"/>
        <end position="138"/>
    </location>
</feature>
<sequence length="138" mass="15811">MKNIILGTLLFLTANLLFAQTQSKIELKVEGLRNTKGHILVQVVDKDLASIVELKQKIEEDIVKISIPDVKPGVYGIRICHDEDNNDEMTSNWIGIPKEGFGYSWDKKVKMKEPDFEEYAFTLEKENDALVNIKLQYL</sequence>
<dbReference type="InterPro" id="IPR018673">
    <property type="entry name" value="DUF2141"/>
</dbReference>
<dbReference type="EMBL" id="JABANE010000001">
    <property type="protein sequence ID" value="NME66365.1"/>
    <property type="molecule type" value="Genomic_DNA"/>
</dbReference>
<dbReference type="RefSeq" id="WP_169654141.1">
    <property type="nucleotide sequence ID" value="NZ_JABANE010000001.1"/>
</dbReference>
<protein>
    <submittedName>
        <fullName evidence="2">DUF2141 domain-containing protein</fullName>
    </submittedName>
</protein>
<keyword evidence="3" id="KW-1185">Reference proteome</keyword>
<organism evidence="2 3">
    <name type="scientific">Flammeovirga aprica JL-4</name>
    <dbReference type="NCBI Taxonomy" id="694437"/>
    <lineage>
        <taxon>Bacteria</taxon>
        <taxon>Pseudomonadati</taxon>
        <taxon>Bacteroidota</taxon>
        <taxon>Cytophagia</taxon>
        <taxon>Cytophagales</taxon>
        <taxon>Flammeovirgaceae</taxon>
        <taxon>Flammeovirga</taxon>
    </lineage>
</organism>
<dbReference type="Pfam" id="PF09912">
    <property type="entry name" value="DUF2141"/>
    <property type="match status" value="1"/>
</dbReference>
<evidence type="ECO:0000313" key="2">
    <source>
        <dbReference type="EMBL" id="NME66365.1"/>
    </source>
</evidence>
<keyword evidence="1" id="KW-0732">Signal</keyword>
<comment type="caution">
    <text evidence="2">The sequence shown here is derived from an EMBL/GenBank/DDBJ whole genome shotgun (WGS) entry which is preliminary data.</text>
</comment>
<dbReference type="AlphaFoldDB" id="A0A7X9NZ73"/>
<accession>A0A7X9NZ73</accession>
<dbReference type="Proteomes" id="UP000576082">
    <property type="component" value="Unassembled WGS sequence"/>
</dbReference>
<name>A0A7X9NZ73_9BACT</name>
<gene>
    <name evidence="2" type="ORF">HHU12_00160</name>
</gene>
<evidence type="ECO:0000256" key="1">
    <source>
        <dbReference type="SAM" id="SignalP"/>
    </source>
</evidence>
<feature type="signal peptide" evidence="1">
    <location>
        <begin position="1"/>
        <end position="19"/>
    </location>
</feature>